<feature type="region of interest" description="Disordered" evidence="1">
    <location>
        <begin position="1"/>
        <end position="21"/>
    </location>
</feature>
<reference evidence="2" key="1">
    <citation type="submission" date="2021-06" db="EMBL/GenBank/DDBJ databases">
        <authorList>
            <person name="Kallberg Y."/>
            <person name="Tangrot J."/>
            <person name="Rosling A."/>
        </authorList>
    </citation>
    <scope>NUCLEOTIDE SEQUENCE</scope>
    <source>
        <strain evidence="2">IN212</strain>
    </source>
</reference>
<evidence type="ECO:0000313" key="2">
    <source>
        <dbReference type="EMBL" id="CAG8749949.1"/>
    </source>
</evidence>
<name>A0A9N9NPX8_9GLOM</name>
<dbReference type="Proteomes" id="UP000789396">
    <property type="component" value="Unassembled WGS sequence"/>
</dbReference>
<evidence type="ECO:0000256" key="1">
    <source>
        <dbReference type="SAM" id="MobiDB-lite"/>
    </source>
</evidence>
<evidence type="ECO:0000313" key="3">
    <source>
        <dbReference type="Proteomes" id="UP000789396"/>
    </source>
</evidence>
<keyword evidence="3" id="KW-1185">Reference proteome</keyword>
<proteinExistence type="predicted"/>
<protein>
    <submittedName>
        <fullName evidence="2">15576_t:CDS:1</fullName>
    </submittedName>
</protein>
<feature type="compositionally biased region" description="Basic residues" evidence="1">
    <location>
        <begin position="1"/>
        <end position="10"/>
    </location>
</feature>
<comment type="caution">
    <text evidence="2">The sequence shown here is derived from an EMBL/GenBank/DDBJ whole genome shotgun (WGS) entry which is preliminary data.</text>
</comment>
<organism evidence="2 3">
    <name type="scientific">Racocetra fulgida</name>
    <dbReference type="NCBI Taxonomy" id="60492"/>
    <lineage>
        <taxon>Eukaryota</taxon>
        <taxon>Fungi</taxon>
        <taxon>Fungi incertae sedis</taxon>
        <taxon>Mucoromycota</taxon>
        <taxon>Glomeromycotina</taxon>
        <taxon>Glomeromycetes</taxon>
        <taxon>Diversisporales</taxon>
        <taxon>Gigasporaceae</taxon>
        <taxon>Racocetra</taxon>
    </lineage>
</organism>
<feature type="compositionally biased region" description="Basic and acidic residues" evidence="1">
    <location>
        <begin position="11"/>
        <end position="21"/>
    </location>
</feature>
<dbReference type="EMBL" id="CAJVPZ010035845">
    <property type="protein sequence ID" value="CAG8749949.1"/>
    <property type="molecule type" value="Genomic_DNA"/>
</dbReference>
<feature type="non-terminal residue" evidence="2">
    <location>
        <position position="1"/>
    </location>
</feature>
<gene>
    <name evidence="2" type="ORF">RFULGI_LOCUS13523</name>
</gene>
<accession>A0A9N9NPX8</accession>
<dbReference type="AlphaFoldDB" id="A0A9N9NPX8"/>
<sequence>QTEKRKKKNPNKRDKVNKVDTVTEERKVNEEDKVNKVGIVTEEHEVNK</sequence>
<feature type="non-terminal residue" evidence="2">
    <location>
        <position position="48"/>
    </location>
</feature>